<dbReference type="EMBL" id="LQIR01000023">
    <property type="protein sequence ID" value="KUI14435.1"/>
    <property type="molecule type" value="Genomic_DNA"/>
</dbReference>
<organism evidence="1 2">
    <name type="scientific">Mycobacterium lehmannii</name>
    <dbReference type="NCBI Taxonomy" id="2048550"/>
    <lineage>
        <taxon>Bacteria</taxon>
        <taxon>Bacillati</taxon>
        <taxon>Actinomycetota</taxon>
        <taxon>Actinomycetes</taxon>
        <taxon>Mycobacteriales</taxon>
        <taxon>Mycobacteriaceae</taxon>
        <taxon>Mycobacterium</taxon>
    </lineage>
</organism>
<evidence type="ECO:0000313" key="2">
    <source>
        <dbReference type="Proteomes" id="UP000053707"/>
    </source>
</evidence>
<protein>
    <submittedName>
        <fullName evidence="1">Uncharacterized protein</fullName>
    </submittedName>
</protein>
<dbReference type="AlphaFoldDB" id="A0A101A5W3"/>
<accession>A0A101A5W3</accession>
<sequence>MHQMCDVAAEYRGQIEAWCTHPALTELVDMFGGSVPRGQTLSERLAFLDEFSEVWDYRGKARRQSAVRFHNQDAGGAVRWLIPRLELPDDHLERIEKLADQLGLIAELQPAGTDFDHLIVIGGGRYTNLLRTRYAGEMVASRRVGNVVLAAASRRLLDSEADAVAACAPGARTEFELMVAAARDVFGLDVDEVCAHVRRRVDRVQCNETVWHFPPDSNEFGVHVMLLETPSPDPERRRANSADTYTFAAQTAGMRGSSCLMVTGQPLVPYLHFEALRTLALRYDIRLESAGFGVQEYNRLSAMDQQHPAKLLQEVRSTIRSARALEDQLRR</sequence>
<evidence type="ECO:0000313" key="1">
    <source>
        <dbReference type="EMBL" id="KUI14435.1"/>
    </source>
</evidence>
<comment type="caution">
    <text evidence="1">The sequence shown here is derived from an EMBL/GenBank/DDBJ whole genome shotgun (WGS) entry which is preliminary data.</text>
</comment>
<reference evidence="1 2" key="1">
    <citation type="submission" date="2016-01" db="EMBL/GenBank/DDBJ databases">
        <authorList>
            <consortium name="TB Trials Study Group"/>
            <person name="Sutton G."/>
            <person name="Brinkac L."/>
            <person name="Sanka R."/>
            <person name="Adams M."/>
            <person name="Lau E.L."/>
            <person name="Macaden R."/>
            <person name="Grewal H.M.S."/>
        </authorList>
    </citation>
    <scope>NUCLEOTIDE SEQUENCE [LARGE SCALE GENOMIC DNA]</scope>
    <source>
        <strain evidence="1 2">IS-1744</strain>
    </source>
</reference>
<dbReference type="Proteomes" id="UP000053707">
    <property type="component" value="Unassembled WGS sequence"/>
</dbReference>
<proteinExistence type="predicted"/>
<name>A0A101A5W3_9MYCO</name>
<keyword evidence="2" id="KW-1185">Reference proteome</keyword>
<gene>
    <name evidence="1" type="ORF">AU192_14475</name>
</gene>